<accession>A0A1M7YS76</accession>
<reference evidence="3" key="1">
    <citation type="submission" date="2016-12" db="EMBL/GenBank/DDBJ databases">
        <authorList>
            <person name="Rodrigo-Torres L."/>
            <person name="Arahal R.D."/>
            <person name="Lucena T."/>
        </authorList>
    </citation>
    <scope>NUCLEOTIDE SEQUENCE [LARGE SCALE GENOMIC DNA]</scope>
</reference>
<evidence type="ECO:0000313" key="2">
    <source>
        <dbReference type="EMBL" id="SHO55472.1"/>
    </source>
</evidence>
<keyword evidence="3" id="KW-1185">Reference proteome</keyword>
<name>A0A1M7YS76_9VIBR</name>
<gene>
    <name evidence="2" type="ORF">VQ7734_01203</name>
</gene>
<evidence type="ECO:0000259" key="1">
    <source>
        <dbReference type="Pfam" id="PF13400"/>
    </source>
</evidence>
<dbReference type="Proteomes" id="UP000184600">
    <property type="component" value="Unassembled WGS sequence"/>
</dbReference>
<organism evidence="2 3">
    <name type="scientific">Vibrio quintilis</name>
    <dbReference type="NCBI Taxonomy" id="1117707"/>
    <lineage>
        <taxon>Bacteria</taxon>
        <taxon>Pseudomonadati</taxon>
        <taxon>Pseudomonadota</taxon>
        <taxon>Gammaproteobacteria</taxon>
        <taxon>Vibrionales</taxon>
        <taxon>Vibrionaceae</taxon>
        <taxon>Vibrio</taxon>
    </lineage>
</organism>
<sequence>MMNNRMSGKEKLFTKPHAYGKPKAQKGLVLVLVTAALVALAGVMALAIDVNHAFVNKTRLQNGVDAAALAAALVLDSGGSDADATAMVNSTLTKMATSTGNQAMDFSAATISVTFSNDPETFPDPGYSSLIDDRFVRVAVSNYPLNAFFIAAFGINKNLAASAVAGPGSSSTQICNVVPMAVCAGSGGGTTGYVAGDLYPLKVASKNQSSLGPGNYQLLDFGSGASAVRSALAGGYTGCLAIGDTVTTKPGNTVGPVGQGLNTRFGVYGGGGVNSSDYPPDIYVKEPDTLATLDNDGNVVYTDTWGYDDYELEAPNCSGADCYLNSGGEPNRRMLSVPIVDCSGASGGTTTLQVEALGCFFLLQQAPTSNSGKQAVFGEYVEECSVTNSSSGNVSSGEGPYRIVLYDDPLSEES</sequence>
<feature type="domain" description="Putative Flp pilus-assembly TadG-like N-terminal" evidence="1">
    <location>
        <begin position="29"/>
        <end position="72"/>
    </location>
</feature>
<dbReference type="Pfam" id="PF13400">
    <property type="entry name" value="Tad"/>
    <property type="match status" value="1"/>
</dbReference>
<dbReference type="AlphaFoldDB" id="A0A1M7YS76"/>
<dbReference type="EMBL" id="FRFG01000015">
    <property type="protein sequence ID" value="SHO55472.1"/>
    <property type="molecule type" value="Genomic_DNA"/>
</dbReference>
<dbReference type="STRING" id="1117707.VQ7734_01203"/>
<proteinExistence type="predicted"/>
<dbReference type="InterPro" id="IPR028087">
    <property type="entry name" value="Tad_N"/>
</dbReference>
<evidence type="ECO:0000313" key="3">
    <source>
        <dbReference type="Proteomes" id="UP000184600"/>
    </source>
</evidence>
<protein>
    <recommendedName>
        <fullName evidence="1">Putative Flp pilus-assembly TadG-like N-terminal domain-containing protein</fullName>
    </recommendedName>
</protein>